<accession>A0A246RGD5</accession>
<dbReference type="Proteomes" id="UP000197174">
    <property type="component" value="Unassembled WGS sequence"/>
</dbReference>
<proteinExistence type="predicted"/>
<evidence type="ECO:0000313" key="3">
    <source>
        <dbReference type="Proteomes" id="UP000197174"/>
    </source>
</evidence>
<evidence type="ECO:0000256" key="1">
    <source>
        <dbReference type="SAM" id="MobiDB-lite"/>
    </source>
</evidence>
<dbReference type="EMBL" id="MZMV01000070">
    <property type="protein sequence ID" value="OWV00277.1"/>
    <property type="molecule type" value="Genomic_DNA"/>
</dbReference>
<comment type="caution">
    <text evidence="2">The sequence shown here is derived from an EMBL/GenBank/DDBJ whole genome shotgun (WGS) entry which is preliminary data.</text>
</comment>
<name>A0A246RGD5_9ACTN</name>
<sequence>MIIVGRRIDSAGRRDTDMTAQSRDPSRIRMSRAGLVRSKARSSPRPEKSSPNAASVARAWIFPINASSVLAIGGPTSALPPVNLMNTSSQPLA</sequence>
<feature type="region of interest" description="Disordered" evidence="1">
    <location>
        <begin position="1"/>
        <end position="54"/>
    </location>
</feature>
<gene>
    <name evidence="2" type="ORF">B5D80_28000</name>
</gene>
<feature type="compositionally biased region" description="Basic and acidic residues" evidence="1">
    <location>
        <begin position="1"/>
        <end position="17"/>
    </location>
</feature>
<protein>
    <submittedName>
        <fullName evidence="2">Uncharacterized protein</fullName>
    </submittedName>
</protein>
<dbReference type="AlphaFoldDB" id="A0A246RGD5"/>
<keyword evidence="3" id="KW-1185">Reference proteome</keyword>
<reference evidence="2 3" key="1">
    <citation type="submission" date="2017-03" db="EMBL/GenBank/DDBJ databases">
        <title>Whole genome sequence of Micromonospora wenchangensis, isolated from mangrove soil.</title>
        <authorList>
            <person name="Yang H."/>
        </authorList>
    </citation>
    <scope>NUCLEOTIDE SEQUENCE [LARGE SCALE GENOMIC DNA]</scope>
    <source>
        <strain evidence="2 3">CCTCC AA 2012002</strain>
    </source>
</reference>
<evidence type="ECO:0000313" key="2">
    <source>
        <dbReference type="EMBL" id="OWV00277.1"/>
    </source>
</evidence>
<organism evidence="2 3">
    <name type="scientific">Micromonospora wenchangensis</name>
    <dbReference type="NCBI Taxonomy" id="1185415"/>
    <lineage>
        <taxon>Bacteria</taxon>
        <taxon>Bacillati</taxon>
        <taxon>Actinomycetota</taxon>
        <taxon>Actinomycetes</taxon>
        <taxon>Micromonosporales</taxon>
        <taxon>Micromonosporaceae</taxon>
        <taxon>Micromonospora</taxon>
    </lineage>
</organism>